<evidence type="ECO:0000259" key="3">
    <source>
        <dbReference type="Pfam" id="PF25794"/>
    </source>
</evidence>
<dbReference type="InterPro" id="IPR058210">
    <property type="entry name" value="SACS/Nov_dom"/>
</dbReference>
<dbReference type="InParanoid" id="A0A7J7CRN8"/>
<reference evidence="4 5" key="1">
    <citation type="journal article" date="2020" name="Nat. Commun.">
        <title>Genome of Tripterygium wilfordii and identification of cytochrome P450 involved in triptolide biosynthesis.</title>
        <authorList>
            <person name="Tu L."/>
            <person name="Su P."/>
            <person name="Zhang Z."/>
            <person name="Gao L."/>
            <person name="Wang J."/>
            <person name="Hu T."/>
            <person name="Zhou J."/>
            <person name="Zhang Y."/>
            <person name="Zhao Y."/>
            <person name="Liu Y."/>
            <person name="Song Y."/>
            <person name="Tong Y."/>
            <person name="Lu Y."/>
            <person name="Yang J."/>
            <person name="Xu C."/>
            <person name="Jia M."/>
            <person name="Peters R.J."/>
            <person name="Huang L."/>
            <person name="Gao W."/>
        </authorList>
    </citation>
    <scope>NUCLEOTIDE SEQUENCE [LARGE SCALE GENOMIC DNA]</scope>
    <source>
        <strain evidence="5">cv. XIE 37</strain>
        <tissue evidence="4">Leaf</tissue>
    </source>
</reference>
<protein>
    <recommendedName>
        <fullName evidence="6">Protein NO VEIN C-terminal domain-containing protein</fullName>
    </recommendedName>
</protein>
<proteinExistence type="predicted"/>
<sequence length="2816" mass="316124">MYGHRPGYTPAGSASSAPLQPLNPDLAFQNPVVYVQNLANSLQFQPPLTPNFATQNPSVYFQNLANSSQFLQNHPQFPLQYNPNSFPIQNANFPFQNPTFPYQQFSNSGPQLQPQGKGHGISQKPMEAQGRTDNAVSSGALPQKPKEVLAVPRGALPQKPKEVLERIDRAVMKARLNLLASKENVSAWNVSQAALVALQVDSWNSLGFQMQEIPSLHQLIVTEGKINAFIHCFVGVRRITSLYDLEVAICKNEGTEHFEELQLGPLLRHPLALHYFSVNSDATEVFKITTEEILLCLCEFMDKCKKKDIKIDELLDFIAKKRSVVGKEKLGVRIQSLGMHISFIREARKSENATLKKFQEADPPKFNNKSRRRPLFNSIKKQLDERFDAISQRVESFSSSGKNFCGKHIQFLSSSSEDEDSEDSSNGKKNDDYSGRRLKFSSQNSKTSHRVSSCPYPSAIEEMNRLGLKGEMGACPNATGTSMNHDSVESSSKKRKLGKESCSMSAPAKFFKRDVVKDDLHPIEVGNEAGEVTELNEADCLLSGESIGMFIRTWKDACREYPVIEVLERMLKFYDSTDSKRATLKRKRWKLMMSNYPFIGLLNVAVTSIKYGMWDSIYDTFEAISHHGLSNMLSGKISEYESIDVGPIVKAVTAVPEYSTHDVSVEEVMGKVCSYLELDHKFQSNERSLKENKFMFLRKLCNCETWLAEQFCVEVFRSLGHGDFFTFLEKHASLLPPEFQKSLAGDISQNLTLEVCMPQNLLTVLLSQASTSLWHDEAITKPSISALLLRQFPSLNFRVSEHGCLEDFLETMEKYKSNVISRSVLFSATVFGTCRNQNSAHYEKYLLETDAETCDSEQKLRIFDTVASKDAIAVLLRAPMLSDLNLWSHWDLIFAPSLGPLVGWLLSEVNSKELLCLVTADGKVIRLDHSATFDTFLEVALQGLPFQTAVQLLSLFSLAGGEKHVPVSLLKCHSSRAFEVITKNYLENMEADSCKIFGMHVNTVSEHQMPDEVSENLGSKLQWNLTKMDKVVPVASRFFLDCLGYLPSEFWGFAADVLLSGLRPVIKDAPSAILGGCKQPEQRLMLHHIGFSLGIVEWINDYHASCSSSVTDIASEALCSAVPMSELKTGTTDAQNKFNRPSCNEGILPVSAREDEEDEVHNECTDKADGPQVSSDENLCDDIPQSTEINKNEDAGLVIETIRRDEFGLDPNLSDTESIILKKQHARLGRALHCLSHELYSQDSHFLLELVQNADDNIYLENVEPTLTFILQESGIIVLNNEKGFSAENIRALCDVGNSTKKGSGAGYIGQKGIGFKSVFRVTDAPEIHSNGFHVKFDIGDGQIGFVLPTLIPPCNIDYLSRLVARDDDQFDNKCWNTCIILPFRSQLSEGSAMNNIVTMFSDLHPSLLLFLHRLKCIKFRNRLNDSLLVMRKEIFGNGIIKVSCGEDQMTWFVASQRLQVDVIRRDVQSTEIALAFTLQETDDGSYSPYLEVQPVFAFLPLRTYGLKFILQGDFLLPSSREEVDGDSPWNQWLLSEFPGLFVNAQRSFCALPCFKENLGKAMAAYLSFVPLVGEVHGFFSSLPRMIISKLRMSNCLLLEGKDNQWVPPCKGLRGWNKQALALLPDGLLQEHLGLGFLHKDIILSDSLARALGIEEYGPKVLLQILSSLCCKDNGLRSMGLSWLASWLDAFYTMTSHSSEQSSMHTGFEMDLINNLRKISFIPLSDGTYSSISEGTIWLHSDALNTGFDGENGLEAFPNLYATLRNVSPALLSAPAIDAADISMNFAQNITRMLYRIGVQQLSAHEIIKLHILPAVSDNRIVNMDKNLMIDYICFIMIHLQSSCANCHTEREFIISAVRTKPIILTNHGLKQPTKTSIHFSEEFGNPVDVKRLIGAIDMEWHEVDNAYLKHPALKSLSSGLLKWRGFFQEIGITDFVQVVQVDKGIADISHSVLNNLMLDRVLISPISIAKDWESLELVRLLSVLSASGSQDNCKYLLEVLDSMWDTCFSDKTTGYCDFNSSCNRRSFSSSFIRNLCDVQWVVSSMDNKLHYPKDLFHDSDAVRLIMGDSAPYAVPKVRSGKLPSDIGFKTKVTLDDILDILKVWRRSGTPFNASIAQMSRLYTFIWNEMAASKQKVVEVFHSGSCIFVPFALGSRREDVVCGALLSSEEVYWHDSTGAADQVRDIDLSRVVGVAQSPFSKSLCNTYPGLHDFFVNECGVNEIPPFHSHLQILLQLATVALPSQVAHVVFQVFLKWTDELNSGSLTSEDISHLKESLVKLESTVLPTVQDKWVSLHPSFGLVCWCDDKKLKKRFKHVDNIDFLYFGKLGDEQEMLQTKVSILLRSLGIPVLSEVVTREAIYYGLADSSFKVLLVRWALPFAQRYIYGVHPDKYLKLKQSGFSNLSQLQIIVVEKLFYRYVIKACGGASKKRCKCSCLLQGNVLYATQESDSHTLFLELSRFLFDGTPELHLANFLHMVAIMAESGSTEEQTEFFILNSQKVPRLPDDEAVWCLVTSLTDNDEQLKKRLSSTAVKEQVSSKHKRKGEMTTSWPPADWKTAPDFSYARANGFKTWAAEPQCIDSLKIREGDNSVDILPEIHDTVPVDIDTDCAILSDMVATSRSFVLPDSEMLEHQILYAPDDIGSKSDIMVNPVESDVLENSSVSNLSKFRHRDRLHTSTPDATQAILTGRLGERVAFKYFTGIFGKEVVNWVNEERESGLPYDIVIEKDNRREYIEVKATKSGRKDWFIISTREWKFAFDAGETFSILHVWLQNDVARVTTFKNPVKLCQQGKLQLVVMMPKEQNDFTSLQIGKRI</sequence>
<feature type="domain" description="Sacsin/Nov" evidence="3">
    <location>
        <begin position="1240"/>
        <end position="1337"/>
    </location>
</feature>
<dbReference type="OrthoDB" id="1262810at2759"/>
<accession>A0A7J7CRN8</accession>
<dbReference type="PANTHER" id="PTHR32387">
    <property type="entry name" value="WU:FJ29H11"/>
    <property type="match status" value="1"/>
</dbReference>
<dbReference type="InterPro" id="IPR024975">
    <property type="entry name" value="NOV_C"/>
</dbReference>
<evidence type="ECO:0000256" key="1">
    <source>
        <dbReference type="SAM" id="MobiDB-lite"/>
    </source>
</evidence>
<dbReference type="SUPFAM" id="SSF55874">
    <property type="entry name" value="ATPase domain of HSP90 chaperone/DNA topoisomerase II/histidine kinase"/>
    <property type="match status" value="1"/>
</dbReference>
<dbReference type="FunCoup" id="A0A7J7CRN8">
    <property type="interactions" value="433"/>
</dbReference>
<evidence type="ECO:0000313" key="5">
    <source>
        <dbReference type="Proteomes" id="UP000593562"/>
    </source>
</evidence>
<evidence type="ECO:0000259" key="2">
    <source>
        <dbReference type="Pfam" id="PF13020"/>
    </source>
</evidence>
<comment type="caution">
    <text evidence="4">The sequence shown here is derived from an EMBL/GenBank/DDBJ whole genome shotgun (WGS) entry which is preliminary data.</text>
</comment>
<dbReference type="InterPro" id="IPR036890">
    <property type="entry name" value="HATPase_C_sf"/>
</dbReference>
<dbReference type="Proteomes" id="UP000593562">
    <property type="component" value="Unassembled WGS sequence"/>
</dbReference>
<dbReference type="NCBIfam" id="NF047352">
    <property type="entry name" value="P_loop_sacsin"/>
    <property type="match status" value="1"/>
</dbReference>
<gene>
    <name evidence="4" type="ORF">HS088_TW14G00776</name>
</gene>
<dbReference type="InterPro" id="IPR052957">
    <property type="entry name" value="Auxin_embryo_med"/>
</dbReference>
<dbReference type="GO" id="GO:0009793">
    <property type="term" value="P:embryo development ending in seed dormancy"/>
    <property type="evidence" value="ECO:0007669"/>
    <property type="project" value="TreeGrafter"/>
</dbReference>
<organism evidence="4 5">
    <name type="scientific">Tripterygium wilfordii</name>
    <name type="common">Thunder God vine</name>
    <dbReference type="NCBI Taxonomy" id="458696"/>
    <lineage>
        <taxon>Eukaryota</taxon>
        <taxon>Viridiplantae</taxon>
        <taxon>Streptophyta</taxon>
        <taxon>Embryophyta</taxon>
        <taxon>Tracheophyta</taxon>
        <taxon>Spermatophyta</taxon>
        <taxon>Magnoliopsida</taxon>
        <taxon>eudicotyledons</taxon>
        <taxon>Gunneridae</taxon>
        <taxon>Pentapetalae</taxon>
        <taxon>rosids</taxon>
        <taxon>fabids</taxon>
        <taxon>Celastrales</taxon>
        <taxon>Celastraceae</taxon>
        <taxon>Tripterygium</taxon>
    </lineage>
</organism>
<feature type="region of interest" description="Disordered" evidence="1">
    <location>
        <begin position="1164"/>
        <end position="1184"/>
    </location>
</feature>
<dbReference type="GO" id="GO:0048364">
    <property type="term" value="P:root development"/>
    <property type="evidence" value="ECO:0007669"/>
    <property type="project" value="TreeGrafter"/>
</dbReference>
<dbReference type="GO" id="GO:0010305">
    <property type="term" value="P:leaf vascular tissue pattern formation"/>
    <property type="evidence" value="ECO:0007669"/>
    <property type="project" value="TreeGrafter"/>
</dbReference>
<feature type="domain" description="Protein NO VEIN C-terminal" evidence="2">
    <location>
        <begin position="2692"/>
        <end position="2780"/>
    </location>
</feature>
<evidence type="ECO:0008006" key="6">
    <source>
        <dbReference type="Google" id="ProtNLM"/>
    </source>
</evidence>
<keyword evidence="5" id="KW-1185">Reference proteome</keyword>
<dbReference type="PANTHER" id="PTHR32387:SF0">
    <property type="entry name" value="PROTEIN NO VEIN"/>
    <property type="match status" value="1"/>
</dbReference>
<dbReference type="EMBL" id="JAAARO010000014">
    <property type="protein sequence ID" value="KAF5736629.1"/>
    <property type="molecule type" value="Genomic_DNA"/>
</dbReference>
<dbReference type="Pfam" id="PF25794">
    <property type="entry name" value="SACS"/>
    <property type="match status" value="1"/>
</dbReference>
<dbReference type="Gene3D" id="3.30.565.10">
    <property type="entry name" value="Histidine kinase-like ATPase, C-terminal domain"/>
    <property type="match status" value="1"/>
</dbReference>
<feature type="compositionally biased region" description="Basic and acidic residues" evidence="1">
    <location>
        <begin position="425"/>
        <end position="435"/>
    </location>
</feature>
<dbReference type="GO" id="GO:0005634">
    <property type="term" value="C:nucleus"/>
    <property type="evidence" value="ECO:0007669"/>
    <property type="project" value="TreeGrafter"/>
</dbReference>
<evidence type="ECO:0000313" key="4">
    <source>
        <dbReference type="EMBL" id="KAF5736629.1"/>
    </source>
</evidence>
<dbReference type="Pfam" id="PF13020">
    <property type="entry name" value="NOV_C"/>
    <property type="match status" value="1"/>
</dbReference>
<feature type="region of interest" description="Disordered" evidence="1">
    <location>
        <begin position="102"/>
        <end position="143"/>
    </location>
</feature>
<feature type="region of interest" description="Disordered" evidence="1">
    <location>
        <begin position="478"/>
        <end position="498"/>
    </location>
</feature>
<feature type="region of interest" description="Disordered" evidence="1">
    <location>
        <begin position="415"/>
        <end position="454"/>
    </location>
</feature>
<name>A0A7J7CRN8_TRIWF</name>
<feature type="compositionally biased region" description="Polar residues" evidence="1">
    <location>
        <begin position="102"/>
        <end position="114"/>
    </location>
</feature>